<feature type="region of interest" description="Disordered" evidence="1">
    <location>
        <begin position="274"/>
        <end position="305"/>
    </location>
</feature>
<dbReference type="EMBL" id="JAVRRD010000018">
    <property type="protein sequence ID" value="KAK5050073.1"/>
    <property type="molecule type" value="Genomic_DNA"/>
</dbReference>
<evidence type="ECO:0000313" key="3">
    <source>
        <dbReference type="Proteomes" id="UP001358417"/>
    </source>
</evidence>
<dbReference type="GeneID" id="89972372"/>
<feature type="compositionally biased region" description="Basic and acidic residues" evidence="1">
    <location>
        <begin position="296"/>
        <end position="305"/>
    </location>
</feature>
<sequence length="305" mass="33610">MKFQTFIAATTAAGYLSGMAVAQEVESIPSPPQRHSPIASLLPGAEALTLETWRSQLGLEEQPLQPAEHWIYLSGRETCNGTENVCTSFDDAMAKGYHVLRAQAHDKQKATPPVHFSYIDCDQEPILCHSWLLKPPAIMHIDVDATAEIPILLRPMRIAPSNKTAEDRYADTTPASARKVISPIVNGVRPPSDFHVWDGLMNPFTGHLGKLGLNVPWGWWSHHYGWVQLPISWHAFCMIILVVCRGMVWQLTPKQNQSAAEMVIKPGVLGFDGDSVLNGEAGEEEGDEDGDGQGGEVKKEDKKDQ</sequence>
<keyword evidence="3" id="KW-1185">Reference proteome</keyword>
<dbReference type="AlphaFoldDB" id="A0AAV9N6Q7"/>
<dbReference type="RefSeq" id="XP_064704883.1">
    <property type="nucleotide sequence ID" value="XM_064847771.1"/>
</dbReference>
<comment type="caution">
    <text evidence="2">The sequence shown here is derived from an EMBL/GenBank/DDBJ whole genome shotgun (WGS) entry which is preliminary data.</text>
</comment>
<organism evidence="2 3">
    <name type="scientific">Exophiala bonariae</name>
    <dbReference type="NCBI Taxonomy" id="1690606"/>
    <lineage>
        <taxon>Eukaryota</taxon>
        <taxon>Fungi</taxon>
        <taxon>Dikarya</taxon>
        <taxon>Ascomycota</taxon>
        <taxon>Pezizomycotina</taxon>
        <taxon>Eurotiomycetes</taxon>
        <taxon>Chaetothyriomycetidae</taxon>
        <taxon>Chaetothyriales</taxon>
        <taxon>Herpotrichiellaceae</taxon>
        <taxon>Exophiala</taxon>
    </lineage>
</organism>
<name>A0AAV9N6Q7_9EURO</name>
<protein>
    <recommendedName>
        <fullName evidence="4">Protein BIG1</fullName>
    </recommendedName>
</protein>
<gene>
    <name evidence="2" type="ORF">LTR84_004193</name>
</gene>
<evidence type="ECO:0008006" key="4">
    <source>
        <dbReference type="Google" id="ProtNLM"/>
    </source>
</evidence>
<proteinExistence type="predicted"/>
<dbReference type="Proteomes" id="UP001358417">
    <property type="component" value="Unassembled WGS sequence"/>
</dbReference>
<evidence type="ECO:0000313" key="2">
    <source>
        <dbReference type="EMBL" id="KAK5050073.1"/>
    </source>
</evidence>
<accession>A0AAV9N6Q7</accession>
<feature type="compositionally biased region" description="Acidic residues" evidence="1">
    <location>
        <begin position="281"/>
        <end position="291"/>
    </location>
</feature>
<evidence type="ECO:0000256" key="1">
    <source>
        <dbReference type="SAM" id="MobiDB-lite"/>
    </source>
</evidence>
<reference evidence="2 3" key="1">
    <citation type="submission" date="2023-08" db="EMBL/GenBank/DDBJ databases">
        <title>Black Yeasts Isolated from many extreme environments.</title>
        <authorList>
            <person name="Coleine C."/>
            <person name="Stajich J.E."/>
            <person name="Selbmann L."/>
        </authorList>
    </citation>
    <scope>NUCLEOTIDE SEQUENCE [LARGE SCALE GENOMIC DNA]</scope>
    <source>
        <strain evidence="2 3">CCFEE 5792</strain>
    </source>
</reference>